<dbReference type="HOGENOM" id="CLU_2064401_0_0_1"/>
<dbReference type="EMBL" id="JH432127">
    <property type="status" value="NOT_ANNOTATED_CDS"/>
    <property type="molecule type" value="Genomic_DNA"/>
</dbReference>
<dbReference type="Proteomes" id="UP000014500">
    <property type="component" value="Unassembled WGS sequence"/>
</dbReference>
<organism evidence="2 3">
    <name type="scientific">Strigamia maritima</name>
    <name type="common">European centipede</name>
    <name type="synonym">Geophilus maritimus</name>
    <dbReference type="NCBI Taxonomy" id="126957"/>
    <lineage>
        <taxon>Eukaryota</taxon>
        <taxon>Metazoa</taxon>
        <taxon>Ecdysozoa</taxon>
        <taxon>Arthropoda</taxon>
        <taxon>Myriapoda</taxon>
        <taxon>Chilopoda</taxon>
        <taxon>Pleurostigmophora</taxon>
        <taxon>Geophilomorpha</taxon>
        <taxon>Linotaeniidae</taxon>
        <taxon>Strigamia</taxon>
    </lineage>
</organism>
<evidence type="ECO:0000256" key="1">
    <source>
        <dbReference type="SAM" id="Coils"/>
    </source>
</evidence>
<name>T1JEL9_STRMM</name>
<keyword evidence="3" id="KW-1185">Reference proteome</keyword>
<reference evidence="2" key="2">
    <citation type="submission" date="2015-02" db="UniProtKB">
        <authorList>
            <consortium name="EnsemblMetazoa"/>
        </authorList>
    </citation>
    <scope>IDENTIFICATION</scope>
</reference>
<keyword evidence="1" id="KW-0175">Coiled coil</keyword>
<evidence type="ECO:0000313" key="2">
    <source>
        <dbReference type="EnsemblMetazoa" id="SMAR012269-PA"/>
    </source>
</evidence>
<feature type="coiled-coil region" evidence="1">
    <location>
        <begin position="82"/>
        <end position="116"/>
    </location>
</feature>
<accession>T1JEL9</accession>
<dbReference type="EnsemblMetazoa" id="SMAR012269-RA">
    <property type="protein sequence ID" value="SMAR012269-PA"/>
    <property type="gene ID" value="SMAR012269"/>
</dbReference>
<reference evidence="3" key="1">
    <citation type="submission" date="2011-05" db="EMBL/GenBank/DDBJ databases">
        <authorList>
            <person name="Richards S.R."/>
            <person name="Qu J."/>
            <person name="Jiang H."/>
            <person name="Jhangiani S.N."/>
            <person name="Agravi P."/>
            <person name="Goodspeed R."/>
            <person name="Gross S."/>
            <person name="Mandapat C."/>
            <person name="Jackson L."/>
            <person name="Mathew T."/>
            <person name="Pu L."/>
            <person name="Thornton R."/>
            <person name="Saada N."/>
            <person name="Wilczek-Boney K.B."/>
            <person name="Lee S."/>
            <person name="Kovar C."/>
            <person name="Wu Y."/>
            <person name="Scherer S.E."/>
            <person name="Worley K.C."/>
            <person name="Muzny D.M."/>
            <person name="Gibbs R."/>
        </authorList>
    </citation>
    <scope>NUCLEOTIDE SEQUENCE</scope>
    <source>
        <strain evidence="3">Brora</strain>
    </source>
</reference>
<protein>
    <submittedName>
        <fullName evidence="2">Uncharacterized protein</fullName>
    </submittedName>
</protein>
<evidence type="ECO:0000313" key="3">
    <source>
        <dbReference type="Proteomes" id="UP000014500"/>
    </source>
</evidence>
<proteinExistence type="predicted"/>
<dbReference type="AlphaFoldDB" id="T1JEL9"/>
<sequence length="119" mass="13468">MAAARRVFSDGKLNGRDRRLIRVESAAATVGLRHVIFRKISASQSSEKNGNYGSIHVSPSCGDREQLDVAVRHFPSALSQQMRILNEEYLGLQEELELHQQELQSVKDHLDDLERMVLL</sequence>